<evidence type="ECO:0000256" key="3">
    <source>
        <dbReference type="ARBA" id="ARBA00022989"/>
    </source>
</evidence>
<dbReference type="EMBL" id="CYKH01002042">
    <property type="protein sequence ID" value="CUG92420.1"/>
    <property type="molecule type" value="Genomic_DNA"/>
</dbReference>
<feature type="domain" description="RyR/IP3R Homology associated" evidence="7">
    <location>
        <begin position="1646"/>
        <end position="1733"/>
    </location>
</feature>
<dbReference type="VEuPathDB" id="TriTrypDB:BSAL_37210"/>
<feature type="transmembrane region" description="Helical" evidence="5">
    <location>
        <begin position="1986"/>
        <end position="2006"/>
    </location>
</feature>
<comment type="subcellular location">
    <subcellularLocation>
        <location evidence="1">Membrane</location>
        <topology evidence="1">Multi-pass membrane protein</topology>
    </subcellularLocation>
</comment>
<dbReference type="InterPro" id="IPR014821">
    <property type="entry name" value="Ins145_P3_rcpt"/>
</dbReference>
<keyword evidence="10" id="KW-1185">Reference proteome</keyword>
<dbReference type="InterPro" id="IPR013662">
    <property type="entry name" value="RIH_assoc-dom"/>
</dbReference>
<evidence type="ECO:0000256" key="1">
    <source>
        <dbReference type="ARBA" id="ARBA00004141"/>
    </source>
</evidence>
<feature type="transmembrane region" description="Helical" evidence="5">
    <location>
        <begin position="2027"/>
        <end position="2045"/>
    </location>
</feature>
<dbReference type="PANTHER" id="PTHR13715">
    <property type="entry name" value="RYANODINE RECEPTOR AND IP3 RECEPTOR"/>
    <property type="match status" value="1"/>
</dbReference>
<dbReference type="Gene3D" id="2.80.10.50">
    <property type="match status" value="2"/>
</dbReference>
<name>A0A0S4JQF2_BODSA</name>
<feature type="domain" description="Inositol 1,4,5-trisphosphate/ryanodine receptor" evidence="8">
    <location>
        <begin position="65"/>
        <end position="190"/>
    </location>
</feature>
<reference evidence="10" key="1">
    <citation type="submission" date="2015-09" db="EMBL/GenBank/DDBJ databases">
        <authorList>
            <consortium name="Pathogen Informatics"/>
        </authorList>
    </citation>
    <scope>NUCLEOTIDE SEQUENCE [LARGE SCALE GENOMIC DNA]</scope>
    <source>
        <strain evidence="10">Lake Konstanz</strain>
    </source>
</reference>
<evidence type="ECO:0000259" key="8">
    <source>
        <dbReference type="Pfam" id="PF08709"/>
    </source>
</evidence>
<dbReference type="Pfam" id="PF08454">
    <property type="entry name" value="RIH_assoc"/>
    <property type="match status" value="1"/>
</dbReference>
<dbReference type="PANTHER" id="PTHR13715:SF99">
    <property type="entry name" value="INOSITOL 1,4,5-TRISPHOSPHATE RECEPTOR-LIKE PROTEIN A"/>
    <property type="match status" value="1"/>
</dbReference>
<dbReference type="OrthoDB" id="278056at2759"/>
<sequence>MPRNTLRYGHKVMLRVPSLNGVLTSTNSAITPLGIRPHAKDDVLSLEDSIFMLIPGDGEFNAKDDIDVREEVKFGHVVRLVHCTQRCPVVHLSNEPAVLDKAAQRVTIDDPARFNSLDPSAALYRTERFRVLPKYKVRGEGERVCEGDHILLQSALSSATFISTSDQKDDRTDGCFEVQCTNEGSCFVVDFYDAEEIKEKSATIRGGQCVTLVHRETSRLFAATHLENSTTDDLMRAIVLDEPLQQNAADPLSIKGITYENLFIIEFEDRGRSGAVQVISREHYRIKSLAAGGYLAVDAAKNRLFFTNDISNPGALFTFHAASDDREQTLQSGGRIFLEATIAGGENQWVSLRNEVLEVNGVELPYLALETCAEESVSDGVEVQLLPFIEYRDLSRVMSLLPPLKKFTASIQESSIDNTTVAQVRANVRQLRRFCYQVAGESHIDVANEVDGVLDNKGQGRLLHQGVPQLLMSLVRAILSSPLFDRTMLFSAEDVASLKPKGQSTNDDPSTPIRYSDIIGVVDDCLSVIQLVVRDNYRASIALRSLLPSLMAACEDIPAAVGCVAEFLRGNSALLEELSEEGCKDLLRFMDLLVLRPRDAVLMQLVGLFASHRDVGFPEAQRVIKERLIDDAALRDSLFFQYSRDALGIIYVEIPEAYLAPKHIRELKAPSRVINGEKVFSVKLSDLPDIASQTRMVGRPNVIPLVAGQLELLSAVCAGRKATSIQTLSTIIDVDILMDSMDKIAVPPIIHSGLINLFSSGVVIDSECTNLEDVLESMRYVVDDPAAPDPFVFEVDVTDSYLVRACTFAKKFLTSGDGIMTSDEGKREELDAVVRLTKALLSRRCWSLSDYTPIIHSLISFLDRRNDEASNDPEVFRDKVMIVQTLDAFVDVLLGVKAARITREFVKNPNEPLFPPMCQFISLEPFSDLSEQFEGRRNALLSSKHQFVSQFQHLRATHVAPEALHTTLLHALDVLQDIASIHNWDLRRESIRFYCRLTHCWESLSLMLENVTVSTSANTEVFNITKSAFDALHHYLSIKRSSHKAAAAIQRLIELLQSRKDVLPKPGETTMADVLGMFQQMKVVDTILTIMGELENINKVRTSESGLTELCLRGLQFLELICSIDDFSRQKIGEEMDKLVFSAVAAPAPFMSVCRTVFVDGKGVFGLSSLAVFEVVQIVGLGGAMGDTAIALLHDILAVKDIAGRYVSKNQQMVWRAILNHKVVAKMIHIHDTWTGKRGVEIRDAKLQGPHAKSEIDTHIAFLDVIYLVAKQNDLVKPEEIRYELFGPNGVDDLMEVVSNLDLAATFRYTYINLLQVLVIEDLGGLAAIFNHRMLKDFLAACRYDIHCGATLLDDQNQQSTNSASPQLQIEGSQSKIQRPTFSIFSDRDQAQAFMGDYLCMAVFPCVRHLMERLSDTARRLHPKVRTTLTKKKAINSESISNKWQLFLQSQFQPLLSSNRVMAGSAGVLLRNPILGTAFMKTLVTSLPFLEETVACRVLHLMRQVIELQENDPDDCSVMLPFGHVEGLHDKRTLTMLKTKEHRQNIAATFDPSRPSQQMLPLVSDLISRSNPRVRDAALHTAIAILDGGNRPMQQTMYDSIVERCDEQIFLHLRDIFSSTRETLVTYVKILKRAADPRDTVDNLGNVTKLLRYTQLLCEGHFRENQEYLRVQPLNVVSVNVIEAMCDALDMVSRCIDFRTVSFATQLVVTLIEVLQGPCRMNQDFCVSAGVAERLVTILTLSVEKDDHDGKQREGLSGVDPEVLLNMQLKSMDGLLALIEGRTEKAYLATLVSSISLKTLCNSMDRSVAAYEKDHGSIADDDGITLGSAWRRFKSYMVPEDVEDELNDDLSLAVNVFIFIRSCLDHQNLLSQNDDSVEFVDAEGYTIKRVLRKTESFHTVNKKVGMVEILREGSIERSYFRILSSSSTNLLKKQKQSLIKDVERDSDNRRLQSFLELSAGLIEEIEFYSGLRRIPLVSLFQDFDYVLDYFSLLWALIVNIAMMVVVNAPMNSFDSELSPKDSRIINGLAIVQIVLQSMMMVNYMIGPMRVNYASKMRKYLSEQIQDAVDEARINLSVEDADVSEYKMDNLSLFERSLHAVYHTCMHGVFLQRVLFLVAAILGLTQSKIWHTIQLLHITNKSSILSNVLLAVTTNGVSLILTSVLMVIVIYIYGAISFYNFTEFFDPNKSGRGYDCQSLVSCWFVHIDAIRNGGGIGDSTSNPYFDDYNTIGFYYAFFRLVYYITVIVIFLNIVFGIIVDSFAQLREEREGVVTDQQSKCFICGIEQNAFDLITPGGFEQHITSEHNMWHYVYFMHYLQVKDEDEFNGQEADVAKKLESRDTSFFPVGQSMATNSAAVPAVDVEEKLAHLTATVDTINARCNALEDQLHAFTETVISELRSMKAALVPSRDKR</sequence>
<dbReference type="GO" id="GO:0016020">
    <property type="term" value="C:membrane"/>
    <property type="evidence" value="ECO:0007669"/>
    <property type="project" value="UniProtKB-SubCell"/>
</dbReference>
<proteinExistence type="predicted"/>
<evidence type="ECO:0000259" key="7">
    <source>
        <dbReference type="Pfam" id="PF08454"/>
    </source>
</evidence>
<organism evidence="9 10">
    <name type="scientific">Bodo saltans</name>
    <name type="common">Flagellated protozoan</name>
    <dbReference type="NCBI Taxonomy" id="75058"/>
    <lineage>
        <taxon>Eukaryota</taxon>
        <taxon>Discoba</taxon>
        <taxon>Euglenozoa</taxon>
        <taxon>Kinetoplastea</taxon>
        <taxon>Metakinetoplastina</taxon>
        <taxon>Eubodonida</taxon>
        <taxon>Bodonidae</taxon>
        <taxon>Bodo</taxon>
    </lineage>
</organism>
<evidence type="ECO:0000256" key="4">
    <source>
        <dbReference type="ARBA" id="ARBA00023136"/>
    </source>
</evidence>
<dbReference type="GO" id="GO:0005216">
    <property type="term" value="F:monoatomic ion channel activity"/>
    <property type="evidence" value="ECO:0007669"/>
    <property type="project" value="InterPro"/>
</dbReference>
<protein>
    <submittedName>
        <fullName evidence="9">Transmembrane protein, putative</fullName>
    </submittedName>
</protein>
<feature type="domain" description="Ion transport" evidence="6">
    <location>
        <begin position="2120"/>
        <end position="2268"/>
    </location>
</feature>
<dbReference type="Pfam" id="PF08709">
    <property type="entry name" value="Ins145_P3_rec"/>
    <property type="match status" value="1"/>
</dbReference>
<keyword evidence="4 5" id="KW-0472">Membrane</keyword>
<dbReference type="InterPro" id="IPR016024">
    <property type="entry name" value="ARM-type_fold"/>
</dbReference>
<dbReference type="InterPro" id="IPR005821">
    <property type="entry name" value="Ion_trans_dom"/>
</dbReference>
<feature type="transmembrane region" description="Helical" evidence="5">
    <location>
        <begin position="2239"/>
        <end position="2258"/>
    </location>
</feature>
<dbReference type="Gene3D" id="1.10.287.70">
    <property type="match status" value="1"/>
</dbReference>
<feature type="transmembrane region" description="Helical" evidence="5">
    <location>
        <begin position="2099"/>
        <end position="2123"/>
    </location>
</feature>
<accession>A0A0S4JQF2</accession>
<keyword evidence="3 5" id="KW-1133">Transmembrane helix</keyword>
<dbReference type="SUPFAM" id="SSF48371">
    <property type="entry name" value="ARM repeat"/>
    <property type="match status" value="1"/>
</dbReference>
<evidence type="ECO:0000313" key="10">
    <source>
        <dbReference type="Proteomes" id="UP000051952"/>
    </source>
</evidence>
<dbReference type="Pfam" id="PF00520">
    <property type="entry name" value="Ion_trans"/>
    <property type="match status" value="1"/>
</dbReference>
<evidence type="ECO:0000256" key="2">
    <source>
        <dbReference type="ARBA" id="ARBA00022692"/>
    </source>
</evidence>
<dbReference type="Proteomes" id="UP000051952">
    <property type="component" value="Unassembled WGS sequence"/>
</dbReference>
<keyword evidence="2 5" id="KW-0812">Transmembrane</keyword>
<dbReference type="GO" id="GO:0006816">
    <property type="term" value="P:calcium ion transport"/>
    <property type="evidence" value="ECO:0007669"/>
    <property type="project" value="InterPro"/>
</dbReference>
<evidence type="ECO:0000256" key="5">
    <source>
        <dbReference type="SAM" id="Phobius"/>
    </source>
</evidence>
<feature type="transmembrane region" description="Helical" evidence="5">
    <location>
        <begin position="2143"/>
        <end position="2172"/>
    </location>
</feature>
<gene>
    <name evidence="9" type="ORF">BSAL_37210</name>
</gene>
<evidence type="ECO:0000259" key="6">
    <source>
        <dbReference type="Pfam" id="PF00520"/>
    </source>
</evidence>
<dbReference type="InterPro" id="IPR015925">
    <property type="entry name" value="Ryanodine_IP3_receptor"/>
</dbReference>
<evidence type="ECO:0000313" key="9">
    <source>
        <dbReference type="EMBL" id="CUG92420.1"/>
    </source>
</evidence>